<dbReference type="RefSeq" id="WP_345063271.1">
    <property type="nucleotide sequence ID" value="NZ_BAABGR010000003.1"/>
</dbReference>
<evidence type="ECO:0008006" key="4">
    <source>
        <dbReference type="Google" id="ProtNLM"/>
    </source>
</evidence>
<comment type="caution">
    <text evidence="2">The sequence shown here is derived from an EMBL/GenBank/DDBJ whole genome shotgun (WGS) entry which is preliminary data.</text>
</comment>
<evidence type="ECO:0000313" key="2">
    <source>
        <dbReference type="EMBL" id="GAA4510258.1"/>
    </source>
</evidence>
<reference evidence="3" key="1">
    <citation type="journal article" date="2019" name="Int. J. Syst. Evol. Microbiol.">
        <title>The Global Catalogue of Microorganisms (GCM) 10K type strain sequencing project: providing services to taxonomists for standard genome sequencing and annotation.</title>
        <authorList>
            <consortium name="The Broad Institute Genomics Platform"/>
            <consortium name="The Broad Institute Genome Sequencing Center for Infectious Disease"/>
            <person name="Wu L."/>
            <person name="Ma J."/>
        </authorList>
    </citation>
    <scope>NUCLEOTIDE SEQUENCE [LARGE SCALE GENOMIC DNA]</scope>
    <source>
        <strain evidence="3">JCM 17858</strain>
    </source>
</reference>
<organism evidence="2 3">
    <name type="scientific">Sphingobacterium thermophilum</name>
    <dbReference type="NCBI Taxonomy" id="768534"/>
    <lineage>
        <taxon>Bacteria</taxon>
        <taxon>Pseudomonadati</taxon>
        <taxon>Bacteroidota</taxon>
        <taxon>Sphingobacteriia</taxon>
        <taxon>Sphingobacteriales</taxon>
        <taxon>Sphingobacteriaceae</taxon>
        <taxon>Sphingobacterium</taxon>
    </lineage>
</organism>
<keyword evidence="3" id="KW-1185">Reference proteome</keyword>
<dbReference type="Proteomes" id="UP001500394">
    <property type="component" value="Unassembled WGS sequence"/>
</dbReference>
<evidence type="ECO:0000313" key="3">
    <source>
        <dbReference type="Proteomes" id="UP001500394"/>
    </source>
</evidence>
<dbReference type="InterPro" id="IPR014469">
    <property type="entry name" value="DUF2271"/>
</dbReference>
<dbReference type="EMBL" id="BAABGR010000003">
    <property type="protein sequence ID" value="GAA4510258.1"/>
    <property type="molecule type" value="Genomic_DNA"/>
</dbReference>
<feature type="signal peptide" evidence="1">
    <location>
        <begin position="1"/>
        <end position="23"/>
    </location>
</feature>
<dbReference type="Pfam" id="PF10029">
    <property type="entry name" value="DUF2271"/>
    <property type="match status" value="1"/>
</dbReference>
<gene>
    <name evidence="2" type="ORF">GCM10023173_01400</name>
</gene>
<name>A0ABP8QUE3_9SPHI</name>
<sequence>MKYTIKLFVLTFFSIFAIQHSIAQTTTKYKCMIQMQNYSGKEAYIVISLINPKGEYEKTLGILGPDQEWYNTLKEWDKFRTKKKEKLNAITGASVAGGARATRILEFDSNKLNKGYRIRFESAVETQKYHVKDAEVALSSDILDNREGIKGTGYIRTIRFIKVQ</sequence>
<feature type="chain" id="PRO_5046611633" description="DUF2271 domain-containing protein" evidence="1">
    <location>
        <begin position="24"/>
        <end position="164"/>
    </location>
</feature>
<keyword evidence="1" id="KW-0732">Signal</keyword>
<accession>A0ABP8QUE3</accession>
<evidence type="ECO:0000256" key="1">
    <source>
        <dbReference type="SAM" id="SignalP"/>
    </source>
</evidence>
<proteinExistence type="predicted"/>
<protein>
    <recommendedName>
        <fullName evidence="4">DUF2271 domain-containing protein</fullName>
    </recommendedName>
</protein>